<evidence type="ECO:0000256" key="2">
    <source>
        <dbReference type="ARBA" id="ARBA00005582"/>
    </source>
</evidence>
<dbReference type="PROSITE" id="PS51462">
    <property type="entry name" value="NUDIX"/>
    <property type="match status" value="1"/>
</dbReference>
<comment type="similarity">
    <text evidence="2 4">Belongs to the Nudix hydrolase family.</text>
</comment>
<dbReference type="PROSITE" id="PS00893">
    <property type="entry name" value="NUDIX_BOX"/>
    <property type="match status" value="1"/>
</dbReference>
<evidence type="ECO:0000313" key="7">
    <source>
        <dbReference type="Proteomes" id="UP000656804"/>
    </source>
</evidence>
<gene>
    <name evidence="6" type="ORF">ISG29_06330</name>
</gene>
<dbReference type="Proteomes" id="UP000656804">
    <property type="component" value="Unassembled WGS sequence"/>
</dbReference>
<dbReference type="Pfam" id="PF00293">
    <property type="entry name" value="NUDIX"/>
    <property type="match status" value="1"/>
</dbReference>
<dbReference type="RefSeq" id="WP_194502538.1">
    <property type="nucleotide sequence ID" value="NZ_JADIVZ010000002.1"/>
</dbReference>
<evidence type="ECO:0000256" key="1">
    <source>
        <dbReference type="ARBA" id="ARBA00001946"/>
    </source>
</evidence>
<protein>
    <submittedName>
        <fullName evidence="6">NUDIX domain-containing protein</fullName>
    </submittedName>
</protein>
<proteinExistence type="inferred from homology"/>
<dbReference type="GO" id="GO:0016787">
    <property type="term" value="F:hydrolase activity"/>
    <property type="evidence" value="ECO:0007669"/>
    <property type="project" value="UniProtKB-KW"/>
</dbReference>
<comment type="cofactor">
    <cofactor evidence="1">
        <name>Mg(2+)</name>
        <dbReference type="ChEBI" id="CHEBI:18420"/>
    </cofactor>
</comment>
<accession>A0A930Y6S7</accession>
<keyword evidence="7" id="KW-1185">Reference proteome</keyword>
<dbReference type="Gene3D" id="3.90.79.10">
    <property type="entry name" value="Nucleoside Triphosphate Pyrophosphohydrolase"/>
    <property type="match status" value="1"/>
</dbReference>
<reference evidence="6" key="1">
    <citation type="submission" date="2020-11" db="EMBL/GenBank/DDBJ databases">
        <title>Nocardioides sp. CBS4Y-1, whole genome shotgun sequence.</title>
        <authorList>
            <person name="Tuo L."/>
        </authorList>
    </citation>
    <scope>NUCLEOTIDE SEQUENCE</scope>
    <source>
        <strain evidence="6">CBS4Y-1</strain>
    </source>
</reference>
<dbReference type="InterPro" id="IPR000086">
    <property type="entry name" value="NUDIX_hydrolase_dom"/>
</dbReference>
<evidence type="ECO:0000313" key="6">
    <source>
        <dbReference type="EMBL" id="MBF4161302.1"/>
    </source>
</evidence>
<dbReference type="InterPro" id="IPR020084">
    <property type="entry name" value="NUDIX_hydrolase_CS"/>
</dbReference>
<organism evidence="6 7">
    <name type="scientific">Nocardioides acrostichi</name>
    <dbReference type="NCBI Taxonomy" id="2784339"/>
    <lineage>
        <taxon>Bacteria</taxon>
        <taxon>Bacillati</taxon>
        <taxon>Actinomycetota</taxon>
        <taxon>Actinomycetes</taxon>
        <taxon>Propionibacteriales</taxon>
        <taxon>Nocardioidaceae</taxon>
        <taxon>Nocardioides</taxon>
    </lineage>
</organism>
<evidence type="ECO:0000259" key="5">
    <source>
        <dbReference type="PROSITE" id="PS51462"/>
    </source>
</evidence>
<dbReference type="SUPFAM" id="SSF55811">
    <property type="entry name" value="Nudix"/>
    <property type="match status" value="1"/>
</dbReference>
<comment type="caution">
    <text evidence="6">The sequence shown here is derived from an EMBL/GenBank/DDBJ whole genome shotgun (WGS) entry which is preliminary data.</text>
</comment>
<name>A0A930Y6S7_9ACTN</name>
<evidence type="ECO:0000256" key="3">
    <source>
        <dbReference type="ARBA" id="ARBA00022801"/>
    </source>
</evidence>
<dbReference type="InterPro" id="IPR015797">
    <property type="entry name" value="NUDIX_hydrolase-like_dom_sf"/>
</dbReference>
<dbReference type="PRINTS" id="PR00502">
    <property type="entry name" value="NUDIXFAMILY"/>
</dbReference>
<dbReference type="CDD" id="cd02883">
    <property type="entry name" value="NUDIX_Hydrolase"/>
    <property type="match status" value="1"/>
</dbReference>
<evidence type="ECO:0000256" key="4">
    <source>
        <dbReference type="RuleBase" id="RU003476"/>
    </source>
</evidence>
<dbReference type="InterPro" id="IPR020476">
    <property type="entry name" value="Nudix_hydrolase"/>
</dbReference>
<sequence length="148" mass="16502">MSALHYTEYDTRFAAYAVVVDDRDRVLLALWNEGSRPQWTMPGGGVELHETAEQGVVREVKEESGYDVEIEQLLGVDSYVFPAERRSIDTARPMKAVRVVFRARVVGGVLRHEQDGSTDEARWVPLADVTSLDRVSIVDVSLRLAGLG</sequence>
<dbReference type="PANTHER" id="PTHR43046:SF14">
    <property type="entry name" value="MUTT_NUDIX FAMILY PROTEIN"/>
    <property type="match status" value="1"/>
</dbReference>
<feature type="domain" description="Nudix hydrolase" evidence="5">
    <location>
        <begin position="10"/>
        <end position="146"/>
    </location>
</feature>
<dbReference type="AlphaFoldDB" id="A0A930Y6S7"/>
<dbReference type="EMBL" id="JADIVZ010000002">
    <property type="protein sequence ID" value="MBF4161302.1"/>
    <property type="molecule type" value="Genomic_DNA"/>
</dbReference>
<keyword evidence="3 4" id="KW-0378">Hydrolase</keyword>
<dbReference type="PANTHER" id="PTHR43046">
    <property type="entry name" value="GDP-MANNOSE MANNOSYL HYDROLASE"/>
    <property type="match status" value="1"/>
</dbReference>